<protein>
    <submittedName>
        <fullName evidence="1">Uncharacterized protein</fullName>
    </submittedName>
</protein>
<proteinExistence type="predicted"/>
<reference evidence="1 2" key="1">
    <citation type="submission" date="2018-06" db="EMBL/GenBank/DDBJ databases">
        <title>Comparative genomics reveals the genomic features of Rhizophagus irregularis, R. cerebriforme, R. diaphanum and Gigaspora rosea, and their symbiotic lifestyle signature.</title>
        <authorList>
            <person name="Morin E."/>
            <person name="San Clemente H."/>
            <person name="Chen E.C.H."/>
            <person name="De La Providencia I."/>
            <person name="Hainaut M."/>
            <person name="Kuo A."/>
            <person name="Kohler A."/>
            <person name="Murat C."/>
            <person name="Tang N."/>
            <person name="Roy S."/>
            <person name="Loubradou J."/>
            <person name="Henrissat B."/>
            <person name="Grigoriev I.V."/>
            <person name="Corradi N."/>
            <person name="Roux C."/>
            <person name="Martin F.M."/>
        </authorList>
    </citation>
    <scope>NUCLEOTIDE SEQUENCE [LARGE SCALE GENOMIC DNA]</scope>
    <source>
        <strain evidence="1 2">DAOM 194757</strain>
    </source>
</reference>
<accession>A0A397VDU9</accession>
<evidence type="ECO:0000313" key="1">
    <source>
        <dbReference type="EMBL" id="RIB20630.1"/>
    </source>
</evidence>
<organism evidence="1 2">
    <name type="scientific">Gigaspora rosea</name>
    <dbReference type="NCBI Taxonomy" id="44941"/>
    <lineage>
        <taxon>Eukaryota</taxon>
        <taxon>Fungi</taxon>
        <taxon>Fungi incertae sedis</taxon>
        <taxon>Mucoromycota</taxon>
        <taxon>Glomeromycotina</taxon>
        <taxon>Glomeromycetes</taxon>
        <taxon>Diversisporales</taxon>
        <taxon>Gigasporaceae</taxon>
        <taxon>Gigaspora</taxon>
    </lineage>
</organism>
<keyword evidence="2" id="KW-1185">Reference proteome</keyword>
<name>A0A397VDU9_9GLOM</name>
<comment type="caution">
    <text evidence="1">The sequence shown here is derived from an EMBL/GenBank/DDBJ whole genome shotgun (WGS) entry which is preliminary data.</text>
</comment>
<sequence>MYVKPIPEEITALQRKSVFENYHKDTKLLSKLFDISNPNQFKKELCKYFTVYRKTNGNKYSVTFLQFAINALNQYFNGETSKIKLIDLNDKKAHSDFWHTLNRKIRPLSASGYEKTNESDALTINKLKTNQRSLESPSIAKTFSILPIFDIVESYNKYMAKRPPDFNSQFYLYPIRAASLIT</sequence>
<evidence type="ECO:0000313" key="2">
    <source>
        <dbReference type="Proteomes" id="UP000266673"/>
    </source>
</evidence>
<gene>
    <name evidence="1" type="ORF">C2G38_2178799</name>
</gene>
<dbReference type="EMBL" id="QKWP01000407">
    <property type="protein sequence ID" value="RIB20630.1"/>
    <property type="molecule type" value="Genomic_DNA"/>
</dbReference>
<dbReference type="Proteomes" id="UP000266673">
    <property type="component" value="Unassembled WGS sequence"/>
</dbReference>
<dbReference type="AlphaFoldDB" id="A0A397VDU9"/>
<dbReference type="OrthoDB" id="2406364at2759"/>